<keyword evidence="2" id="KW-1185">Reference proteome</keyword>
<name>A0ABP8F7Z2_9MYCO</name>
<reference evidence="2" key="1">
    <citation type="journal article" date="2019" name="Int. J. Syst. Evol. Microbiol.">
        <title>The Global Catalogue of Microorganisms (GCM) 10K type strain sequencing project: providing services to taxonomists for standard genome sequencing and annotation.</title>
        <authorList>
            <consortium name="The Broad Institute Genomics Platform"/>
            <consortium name="The Broad Institute Genome Sequencing Center for Infectious Disease"/>
            <person name="Wu L."/>
            <person name="Ma J."/>
        </authorList>
    </citation>
    <scope>NUCLEOTIDE SEQUENCE [LARGE SCALE GENOMIC DNA]</scope>
    <source>
        <strain evidence="2">JCM 17782</strain>
    </source>
</reference>
<protein>
    <submittedName>
        <fullName evidence="1">Uncharacterized protein</fullName>
    </submittedName>
</protein>
<proteinExistence type="predicted"/>
<dbReference type="Proteomes" id="UP001501417">
    <property type="component" value="Unassembled WGS sequence"/>
</dbReference>
<dbReference type="EMBL" id="BAABGF010000054">
    <property type="protein sequence ID" value="GAA4296812.1"/>
    <property type="molecule type" value="Genomic_DNA"/>
</dbReference>
<evidence type="ECO:0000313" key="2">
    <source>
        <dbReference type="Proteomes" id="UP001501417"/>
    </source>
</evidence>
<gene>
    <name evidence="1" type="ORF">GCM10023161_48350</name>
</gene>
<comment type="caution">
    <text evidence="1">The sequence shown here is derived from an EMBL/GenBank/DDBJ whole genome shotgun (WGS) entry which is preliminary data.</text>
</comment>
<sequence length="89" mass="9920">MPDFPVLDASYIDSNLHVGRQVVRDLGVIEPRVDEVDWWFTLPLRLVISQADGFHVAIGPYALNAADIEVLRNAIGAYDRIQAGEELSE</sequence>
<organism evidence="1 2">
    <name type="scientific">Mycobacterium paraffinicum</name>
    <dbReference type="NCBI Taxonomy" id="53378"/>
    <lineage>
        <taxon>Bacteria</taxon>
        <taxon>Bacillati</taxon>
        <taxon>Actinomycetota</taxon>
        <taxon>Actinomycetes</taxon>
        <taxon>Mycobacteriales</taxon>
        <taxon>Mycobacteriaceae</taxon>
        <taxon>Mycobacterium</taxon>
    </lineage>
</organism>
<dbReference type="RefSeq" id="WP_264047574.1">
    <property type="nucleotide sequence ID" value="NZ_BAABGF010000054.1"/>
</dbReference>
<evidence type="ECO:0000313" key="1">
    <source>
        <dbReference type="EMBL" id="GAA4296812.1"/>
    </source>
</evidence>
<accession>A0ABP8F7Z2</accession>